<evidence type="ECO:0000256" key="1">
    <source>
        <dbReference type="SAM" id="SignalP"/>
    </source>
</evidence>
<proteinExistence type="predicted"/>
<dbReference type="Proteomes" id="UP000518300">
    <property type="component" value="Unassembled WGS sequence"/>
</dbReference>
<feature type="chain" id="PRO_5032471119" description="Outer membrane protein beta-barrel domain-containing protein" evidence="1">
    <location>
        <begin position="24"/>
        <end position="209"/>
    </location>
</feature>
<evidence type="ECO:0000313" key="3">
    <source>
        <dbReference type="Proteomes" id="UP000518300"/>
    </source>
</evidence>
<accession>A0A848LB08</accession>
<sequence length="209" mass="21885">MKTAHAAAAALFASLTLPTLAHAAERMPSGPPGSVLDTPSYGHRLDVGGSFGLNNAGGIGFFTGFGLAADLRLVDSLSVGAGVGGGLWGPRFTAHSRIYPLGVSRSFFLQGALAHNLGRNNWVGGDDEEDGGVHVTRSDVTTANASLGWRKDLGSRGWLVFEAGWAFRLDTPRFQTGGERPLTEMEEQVLRFARPGGVVLGISGGFSVF</sequence>
<dbReference type="RefSeq" id="WP_169344979.1">
    <property type="nucleotide sequence ID" value="NZ_JABBJJ010000045.1"/>
</dbReference>
<keyword evidence="3" id="KW-1185">Reference proteome</keyword>
<gene>
    <name evidence="2" type="ORF">HG543_12645</name>
</gene>
<comment type="caution">
    <text evidence="2">The sequence shown here is derived from an EMBL/GenBank/DDBJ whole genome shotgun (WGS) entry which is preliminary data.</text>
</comment>
<evidence type="ECO:0000313" key="2">
    <source>
        <dbReference type="EMBL" id="NMO15694.1"/>
    </source>
</evidence>
<keyword evidence="1" id="KW-0732">Signal</keyword>
<dbReference type="EMBL" id="JABBJJ010000045">
    <property type="protein sequence ID" value="NMO15694.1"/>
    <property type="molecule type" value="Genomic_DNA"/>
</dbReference>
<name>A0A848LB08_9BACT</name>
<evidence type="ECO:0008006" key="4">
    <source>
        <dbReference type="Google" id="ProtNLM"/>
    </source>
</evidence>
<dbReference type="AlphaFoldDB" id="A0A848LB08"/>
<protein>
    <recommendedName>
        <fullName evidence="4">Outer membrane protein beta-barrel domain-containing protein</fullName>
    </recommendedName>
</protein>
<reference evidence="2 3" key="1">
    <citation type="submission" date="2020-04" db="EMBL/GenBank/DDBJ databases">
        <title>Draft genome of Pyxidicoccus fallax type strain.</title>
        <authorList>
            <person name="Whitworth D.E."/>
        </authorList>
    </citation>
    <scope>NUCLEOTIDE SEQUENCE [LARGE SCALE GENOMIC DNA]</scope>
    <source>
        <strain evidence="2 3">DSM 14698</strain>
    </source>
</reference>
<organism evidence="2 3">
    <name type="scientific">Pyxidicoccus fallax</name>
    <dbReference type="NCBI Taxonomy" id="394095"/>
    <lineage>
        <taxon>Bacteria</taxon>
        <taxon>Pseudomonadati</taxon>
        <taxon>Myxococcota</taxon>
        <taxon>Myxococcia</taxon>
        <taxon>Myxococcales</taxon>
        <taxon>Cystobacterineae</taxon>
        <taxon>Myxococcaceae</taxon>
        <taxon>Pyxidicoccus</taxon>
    </lineage>
</organism>
<feature type="signal peptide" evidence="1">
    <location>
        <begin position="1"/>
        <end position="23"/>
    </location>
</feature>